<dbReference type="AlphaFoldDB" id="W6MIR6"/>
<sequence>MANSPSRLWFRCQTNR</sequence>
<organism evidence="1 2">
    <name type="scientific">Kuraishia capsulata CBS 1993</name>
    <dbReference type="NCBI Taxonomy" id="1382522"/>
    <lineage>
        <taxon>Eukaryota</taxon>
        <taxon>Fungi</taxon>
        <taxon>Dikarya</taxon>
        <taxon>Ascomycota</taxon>
        <taxon>Saccharomycotina</taxon>
        <taxon>Pichiomycetes</taxon>
        <taxon>Pichiales</taxon>
        <taxon>Pichiaceae</taxon>
        <taxon>Kuraishia</taxon>
    </lineage>
</organism>
<reference evidence="1" key="1">
    <citation type="submission" date="2013-12" db="EMBL/GenBank/DDBJ databases">
        <authorList>
            <person name="Genoscope - CEA"/>
        </authorList>
    </citation>
    <scope>NUCLEOTIDE SEQUENCE</scope>
    <source>
        <strain evidence="1">CBS 1993</strain>
    </source>
</reference>
<keyword evidence="2" id="KW-1185">Reference proteome</keyword>
<reference evidence="1" key="2">
    <citation type="submission" date="2014-02" db="EMBL/GenBank/DDBJ databases">
        <title>Complete DNA sequence of /Kuraishia capsulata/ illustrates novel genomic features among budding yeasts (/Saccharomycotina/).</title>
        <authorList>
            <person name="Morales L."/>
            <person name="Noel B."/>
            <person name="Porcel B."/>
            <person name="Marcet-Houben M."/>
            <person name="Hullo M-F."/>
            <person name="Sacerdot C."/>
            <person name="Tekaia F."/>
            <person name="Leh-Louis V."/>
            <person name="Despons L."/>
            <person name="Khanna V."/>
            <person name="Aury J-M."/>
            <person name="Barbe V."/>
            <person name="Couloux A."/>
            <person name="Labadie K."/>
            <person name="Pelletier E."/>
            <person name="Souciet J-L."/>
            <person name="Boekhout T."/>
            <person name="Gabaldon T."/>
            <person name="Wincker P."/>
            <person name="Dujon B."/>
        </authorList>
    </citation>
    <scope>NUCLEOTIDE SEQUENCE</scope>
    <source>
        <strain evidence="1">CBS 1993</strain>
    </source>
</reference>
<proteinExistence type="predicted"/>
<evidence type="ECO:0000313" key="1">
    <source>
        <dbReference type="EMBL" id="CDK26041.1"/>
    </source>
</evidence>
<accession>W6MIR6</accession>
<gene>
    <name evidence="1" type="ORF">KUCA_T00002012001</name>
</gene>
<name>W6MIR6_9ASCO</name>
<dbReference type="HOGENOM" id="CLU_3433179_0_0_1"/>
<dbReference type="Proteomes" id="UP000019384">
    <property type="component" value="Unassembled WGS sequence"/>
</dbReference>
<protein>
    <submittedName>
        <fullName evidence="1">Uncharacterized protein</fullName>
    </submittedName>
</protein>
<dbReference type="EMBL" id="HG793126">
    <property type="protein sequence ID" value="CDK26041.1"/>
    <property type="molecule type" value="Genomic_DNA"/>
</dbReference>
<evidence type="ECO:0000313" key="2">
    <source>
        <dbReference type="Proteomes" id="UP000019384"/>
    </source>
</evidence>